<dbReference type="RefSeq" id="XP_026682548.1">
    <property type="nucleotide sequence ID" value="XM_026826747.1"/>
</dbReference>
<dbReference type="Proteomes" id="UP000079169">
    <property type="component" value="Unplaced"/>
</dbReference>
<comment type="subcellular location">
    <subcellularLocation>
        <location evidence="2">Nucleus</location>
    </subcellularLocation>
</comment>
<dbReference type="GO" id="GO:0004518">
    <property type="term" value="F:nuclease activity"/>
    <property type="evidence" value="ECO:0007669"/>
    <property type="project" value="UniProtKB-KW"/>
</dbReference>
<dbReference type="InterPro" id="IPR027806">
    <property type="entry name" value="HARBI1_dom"/>
</dbReference>
<evidence type="ECO:0000256" key="5">
    <source>
        <dbReference type="ARBA" id="ARBA00022723"/>
    </source>
</evidence>
<evidence type="ECO:0000256" key="6">
    <source>
        <dbReference type="ARBA" id="ARBA00022801"/>
    </source>
</evidence>
<dbReference type="GO" id="GO:0005634">
    <property type="term" value="C:nucleus"/>
    <property type="evidence" value="ECO:0007669"/>
    <property type="project" value="UniProtKB-SubCell"/>
</dbReference>
<evidence type="ECO:0000259" key="8">
    <source>
        <dbReference type="Pfam" id="PF13359"/>
    </source>
</evidence>
<dbReference type="GeneID" id="113469223"/>
<dbReference type="GO" id="GO:0046872">
    <property type="term" value="F:metal ion binding"/>
    <property type="evidence" value="ECO:0007669"/>
    <property type="project" value="UniProtKB-KW"/>
</dbReference>
<evidence type="ECO:0000256" key="7">
    <source>
        <dbReference type="ARBA" id="ARBA00023242"/>
    </source>
</evidence>
<name>A0A3Q0J6H1_DIACI</name>
<sequence>MCTPTEQRWMEISKRFDELSNVPNCVGCIDGKHIRIKCPAHSGSAFFNYHGFFSIVLMACTEADGLFTWVSVGECGRNSDGRVIRESGFFDCIEKKKLNIPPSQPLPNDNGPPFPFYFIGDQAFPLKTYVMRPYPRKTSNNAMMTFNYRLSRARKSVECGFGMLASKFRLFLTQIECEPQKAEHFFFFLPRSFDDLSTIQIQLKRHFEHKSYYMFETIKPANICEVLAYLKFTPLYVKNEINIDEKYLELYLGIQTEIDFIIHDGDIPEVECRDIAQLNVVNYLSKAEAGLSKFLRQAAKDIESGNISLKEKFRKIGNVFLNGSLMSA</sequence>
<feature type="domain" description="DDE Tnp4" evidence="8">
    <location>
        <begin position="29"/>
        <end position="185"/>
    </location>
</feature>
<comment type="similarity">
    <text evidence="3">Belongs to the HARBI1 family.</text>
</comment>
<dbReference type="AlphaFoldDB" id="A0A3Q0J6H1"/>
<keyword evidence="6" id="KW-0378">Hydrolase</keyword>
<reference evidence="10" key="1">
    <citation type="submission" date="2025-08" db="UniProtKB">
        <authorList>
            <consortium name="RefSeq"/>
        </authorList>
    </citation>
    <scope>IDENTIFICATION</scope>
</reference>
<dbReference type="STRING" id="121845.A0A3Q0J6H1"/>
<accession>A0A3Q0J6H1</accession>
<evidence type="ECO:0000313" key="10">
    <source>
        <dbReference type="RefSeq" id="XP_026682548.1"/>
    </source>
</evidence>
<organism evidence="9 10">
    <name type="scientific">Diaphorina citri</name>
    <name type="common">Asian citrus psyllid</name>
    <dbReference type="NCBI Taxonomy" id="121845"/>
    <lineage>
        <taxon>Eukaryota</taxon>
        <taxon>Metazoa</taxon>
        <taxon>Ecdysozoa</taxon>
        <taxon>Arthropoda</taxon>
        <taxon>Hexapoda</taxon>
        <taxon>Insecta</taxon>
        <taxon>Pterygota</taxon>
        <taxon>Neoptera</taxon>
        <taxon>Paraneoptera</taxon>
        <taxon>Hemiptera</taxon>
        <taxon>Sternorrhyncha</taxon>
        <taxon>Psylloidea</taxon>
        <taxon>Psyllidae</taxon>
        <taxon>Diaphorininae</taxon>
        <taxon>Diaphorina</taxon>
    </lineage>
</organism>
<gene>
    <name evidence="10" type="primary">LOC113469223</name>
</gene>
<dbReference type="PANTHER" id="PTHR22930">
    <property type="match status" value="1"/>
</dbReference>
<keyword evidence="7" id="KW-0539">Nucleus</keyword>
<proteinExistence type="inferred from homology"/>
<keyword evidence="4" id="KW-0540">Nuclease</keyword>
<comment type="cofactor">
    <cofactor evidence="1">
        <name>a divalent metal cation</name>
        <dbReference type="ChEBI" id="CHEBI:60240"/>
    </cofactor>
</comment>
<dbReference type="InterPro" id="IPR045249">
    <property type="entry name" value="HARBI1-like"/>
</dbReference>
<keyword evidence="9" id="KW-1185">Reference proteome</keyword>
<dbReference type="PANTHER" id="PTHR22930:SF269">
    <property type="entry name" value="NUCLEASE HARBI1-LIKE PROTEIN"/>
    <property type="match status" value="1"/>
</dbReference>
<protein>
    <submittedName>
        <fullName evidence="10">Uncharacterized protein LOC113469223</fullName>
    </submittedName>
</protein>
<dbReference type="GO" id="GO:0016787">
    <property type="term" value="F:hydrolase activity"/>
    <property type="evidence" value="ECO:0007669"/>
    <property type="project" value="UniProtKB-KW"/>
</dbReference>
<evidence type="ECO:0000256" key="3">
    <source>
        <dbReference type="ARBA" id="ARBA00006958"/>
    </source>
</evidence>
<keyword evidence="5" id="KW-0479">Metal-binding</keyword>
<evidence type="ECO:0000256" key="4">
    <source>
        <dbReference type="ARBA" id="ARBA00022722"/>
    </source>
</evidence>
<dbReference type="KEGG" id="dci:113469223"/>
<evidence type="ECO:0000256" key="1">
    <source>
        <dbReference type="ARBA" id="ARBA00001968"/>
    </source>
</evidence>
<dbReference type="PaxDb" id="121845-A0A3Q0J6H1"/>
<dbReference type="Pfam" id="PF13359">
    <property type="entry name" value="DDE_Tnp_4"/>
    <property type="match status" value="1"/>
</dbReference>
<evidence type="ECO:0000313" key="9">
    <source>
        <dbReference type="Proteomes" id="UP000079169"/>
    </source>
</evidence>
<evidence type="ECO:0000256" key="2">
    <source>
        <dbReference type="ARBA" id="ARBA00004123"/>
    </source>
</evidence>